<protein>
    <submittedName>
        <fullName evidence="3">Uncharacterized protein</fullName>
    </submittedName>
</protein>
<dbReference type="Pfam" id="PF08219">
    <property type="entry name" value="TOM13"/>
    <property type="match status" value="1"/>
</dbReference>
<accession>A0A9P5YZF8</accession>
<dbReference type="InterPro" id="IPR013262">
    <property type="entry name" value="OMP_MIM1/TOM13_mt"/>
</dbReference>
<evidence type="ECO:0000256" key="2">
    <source>
        <dbReference type="SAM" id="Phobius"/>
    </source>
</evidence>
<dbReference type="Proteomes" id="UP000807469">
    <property type="component" value="Unassembled WGS sequence"/>
</dbReference>
<keyword evidence="2" id="KW-0472">Membrane</keyword>
<evidence type="ECO:0000313" key="3">
    <source>
        <dbReference type="EMBL" id="KAF9476701.1"/>
    </source>
</evidence>
<proteinExistence type="predicted"/>
<dbReference type="EMBL" id="MU155285">
    <property type="protein sequence ID" value="KAF9476701.1"/>
    <property type="molecule type" value="Genomic_DNA"/>
</dbReference>
<dbReference type="AlphaFoldDB" id="A0A9P5YZF8"/>
<dbReference type="CDD" id="cd22249">
    <property type="entry name" value="UDM1_RNF168_RNF169-like"/>
    <property type="match status" value="1"/>
</dbReference>
<evidence type="ECO:0000313" key="4">
    <source>
        <dbReference type="Proteomes" id="UP000807469"/>
    </source>
</evidence>
<dbReference type="GO" id="GO:0045040">
    <property type="term" value="P:protein insertion into mitochondrial outer membrane"/>
    <property type="evidence" value="ECO:0007669"/>
    <property type="project" value="TreeGrafter"/>
</dbReference>
<comment type="caution">
    <text evidence="3">The sequence shown here is derived from an EMBL/GenBank/DDBJ whole genome shotgun (WGS) entry which is preliminary data.</text>
</comment>
<feature type="transmembrane region" description="Helical" evidence="2">
    <location>
        <begin position="253"/>
        <end position="274"/>
    </location>
</feature>
<name>A0A9P5YZF8_9AGAR</name>
<feature type="region of interest" description="Disordered" evidence="1">
    <location>
        <begin position="190"/>
        <end position="230"/>
    </location>
</feature>
<keyword evidence="2" id="KW-1133">Transmembrane helix</keyword>
<feature type="compositionally biased region" description="Low complexity" evidence="1">
    <location>
        <begin position="42"/>
        <end position="67"/>
    </location>
</feature>
<dbReference type="GO" id="GO:0070096">
    <property type="term" value="P:mitochondrial outer membrane translocase complex assembly"/>
    <property type="evidence" value="ECO:0007669"/>
    <property type="project" value="TreeGrafter"/>
</dbReference>
<feature type="compositionally biased region" description="Polar residues" evidence="1">
    <location>
        <begin position="29"/>
        <end position="41"/>
    </location>
</feature>
<evidence type="ECO:0000256" key="1">
    <source>
        <dbReference type="SAM" id="MobiDB-lite"/>
    </source>
</evidence>
<reference evidence="3" key="1">
    <citation type="submission" date="2020-11" db="EMBL/GenBank/DDBJ databases">
        <authorList>
            <consortium name="DOE Joint Genome Institute"/>
            <person name="Ahrendt S."/>
            <person name="Riley R."/>
            <person name="Andreopoulos W."/>
            <person name="Labutti K."/>
            <person name="Pangilinan J."/>
            <person name="Ruiz-Duenas F.J."/>
            <person name="Barrasa J.M."/>
            <person name="Sanchez-Garcia M."/>
            <person name="Camarero S."/>
            <person name="Miyauchi S."/>
            <person name="Serrano A."/>
            <person name="Linde D."/>
            <person name="Babiker R."/>
            <person name="Drula E."/>
            <person name="Ayuso-Fernandez I."/>
            <person name="Pacheco R."/>
            <person name="Padilla G."/>
            <person name="Ferreira P."/>
            <person name="Barriuso J."/>
            <person name="Kellner H."/>
            <person name="Castanera R."/>
            <person name="Alfaro M."/>
            <person name="Ramirez L."/>
            <person name="Pisabarro A.G."/>
            <person name="Kuo A."/>
            <person name="Tritt A."/>
            <person name="Lipzen A."/>
            <person name="He G."/>
            <person name="Yan M."/>
            <person name="Ng V."/>
            <person name="Cullen D."/>
            <person name="Martin F."/>
            <person name="Rosso M.-N."/>
            <person name="Henrissat B."/>
            <person name="Hibbett D."/>
            <person name="Martinez A.T."/>
            <person name="Grigoriev I.V."/>
        </authorList>
    </citation>
    <scope>NUCLEOTIDE SEQUENCE</scope>
    <source>
        <strain evidence="3">CIRM-BRFM 674</strain>
    </source>
</reference>
<keyword evidence="4" id="KW-1185">Reference proteome</keyword>
<feature type="region of interest" description="Disordered" evidence="1">
    <location>
        <begin position="1"/>
        <end position="92"/>
    </location>
</feature>
<dbReference type="PANTHER" id="PTHR28241:SF1">
    <property type="entry name" value="MITOCHONDRIAL IMPORT PROTEIN 1"/>
    <property type="match status" value="1"/>
</dbReference>
<keyword evidence="2" id="KW-0812">Transmembrane</keyword>
<dbReference type="OrthoDB" id="5529571at2759"/>
<organism evidence="3 4">
    <name type="scientific">Pholiota conissans</name>
    <dbReference type="NCBI Taxonomy" id="109636"/>
    <lineage>
        <taxon>Eukaryota</taxon>
        <taxon>Fungi</taxon>
        <taxon>Dikarya</taxon>
        <taxon>Basidiomycota</taxon>
        <taxon>Agaricomycotina</taxon>
        <taxon>Agaricomycetes</taxon>
        <taxon>Agaricomycetidae</taxon>
        <taxon>Agaricales</taxon>
        <taxon>Agaricineae</taxon>
        <taxon>Strophariaceae</taxon>
        <taxon>Pholiota</taxon>
    </lineage>
</organism>
<sequence>MENSTNAFDLLESALDQAFSEPPPREALQSESAFVQEENTTASDSQPSAPPASEAPSGPASGESAPQEDGWKAEYEAQVQNWRAQSAEAREKAEKERLRWEAIRAIEREEAAKRKAAGIVDEPVAPISESIVETTEHWESVEEVSTTEATADSSSTAFEHVEKEVVEQSISISANATPSAVLPRTDSHLETATNESQKWEDVPSVTSSFPSMSFPDHNGTPLRQTQPAPQPAPVSLTLAIFDSSLSTRTRVTAFFSALAVNLFLPFVNGVMLGFGEIFAKNVVMQWFGWKPSGPASTVTNVGIRSTREERQKQFR</sequence>
<dbReference type="PANTHER" id="PTHR28241">
    <property type="entry name" value="MITOCHONDRIAL IMPORT PROTEIN 1"/>
    <property type="match status" value="1"/>
</dbReference>
<dbReference type="GO" id="GO:0005741">
    <property type="term" value="C:mitochondrial outer membrane"/>
    <property type="evidence" value="ECO:0007669"/>
    <property type="project" value="InterPro"/>
</dbReference>
<gene>
    <name evidence="3" type="ORF">BDN70DRAFT_156305</name>
</gene>